<reference evidence="1" key="1">
    <citation type="submission" date="2019-08" db="EMBL/GenBank/DDBJ databases">
        <authorList>
            <person name="Kucharzyk K."/>
            <person name="Murdoch R.W."/>
            <person name="Higgins S."/>
            <person name="Loffler F."/>
        </authorList>
    </citation>
    <scope>NUCLEOTIDE SEQUENCE</scope>
</reference>
<proteinExistence type="predicted"/>
<accession>A0A645HEH9</accession>
<dbReference type="EMBL" id="VSSQ01087087">
    <property type="protein sequence ID" value="MPN34183.1"/>
    <property type="molecule type" value="Genomic_DNA"/>
</dbReference>
<gene>
    <name evidence="1" type="ORF">SDC9_181676</name>
</gene>
<organism evidence="1">
    <name type="scientific">bioreactor metagenome</name>
    <dbReference type="NCBI Taxonomy" id="1076179"/>
    <lineage>
        <taxon>unclassified sequences</taxon>
        <taxon>metagenomes</taxon>
        <taxon>ecological metagenomes</taxon>
    </lineage>
</organism>
<evidence type="ECO:0000313" key="1">
    <source>
        <dbReference type="EMBL" id="MPN34183.1"/>
    </source>
</evidence>
<protein>
    <submittedName>
        <fullName evidence="1">Uncharacterized protein</fullName>
    </submittedName>
</protein>
<comment type="caution">
    <text evidence="1">The sequence shown here is derived from an EMBL/GenBank/DDBJ whole genome shotgun (WGS) entry which is preliminary data.</text>
</comment>
<sequence length="81" mass="9586">MRLQNRQRRSRLMHEFVHQLLAARLLELEARLQRFQTLLDGSNLFDVGWNKTHLVAQIQLDRLLRGQHQIPAHLLADEVPD</sequence>
<name>A0A645HEH9_9ZZZZ</name>
<dbReference type="AlphaFoldDB" id="A0A645HEH9"/>